<organism evidence="1 2">
    <name type="scientific">Clostridioides difficile</name>
    <name type="common">Peptoclostridium difficile</name>
    <dbReference type="NCBI Taxonomy" id="1496"/>
    <lineage>
        <taxon>Bacteria</taxon>
        <taxon>Bacillati</taxon>
        <taxon>Bacillota</taxon>
        <taxon>Clostridia</taxon>
        <taxon>Peptostreptococcales</taxon>
        <taxon>Peptostreptococcaceae</taxon>
        <taxon>Clostridioides</taxon>
    </lineage>
</organism>
<dbReference type="RefSeq" id="WP_074124302.1">
    <property type="nucleotide sequence ID" value="NZ_BISD01000011.1"/>
</dbReference>
<protein>
    <recommendedName>
        <fullName evidence="3">Plasmid-related protein</fullName>
    </recommendedName>
</protein>
<comment type="caution">
    <text evidence="1">The sequence shown here is derived from an EMBL/GenBank/DDBJ whole genome shotgun (WGS) entry which is preliminary data.</text>
</comment>
<sequence length="135" mass="15550">MDEKILELLQEMQGSIKGIQGEIKGINTRLDGMENDIKDLKTGQVETNNRFDSIDKHFDIVESQLNENTQILKALEHKANVSKAEHDKMSFDILHIQGDMTETKENIQEVTNKLNTLETVTIDNWKDITKLKRIK</sequence>
<name>A0AAN5VK84_CLODI</name>
<evidence type="ECO:0000313" key="2">
    <source>
        <dbReference type="Proteomes" id="UP000878956"/>
    </source>
</evidence>
<dbReference type="SUPFAM" id="SSF57997">
    <property type="entry name" value="Tropomyosin"/>
    <property type="match status" value="1"/>
</dbReference>
<reference evidence="1" key="2">
    <citation type="submission" date="2021-06" db="EMBL/GenBank/DDBJ databases">
        <authorList>
            <consortium name="NCBI Pathogen Detection Project"/>
        </authorList>
    </citation>
    <scope>NUCLEOTIDE SEQUENCE</scope>
    <source>
        <strain evidence="1">HN1000</strain>
    </source>
</reference>
<proteinExistence type="predicted"/>
<evidence type="ECO:0000313" key="1">
    <source>
        <dbReference type="EMBL" id="HBH1541542.1"/>
    </source>
</evidence>
<dbReference type="EMBL" id="DAEPXK010000008">
    <property type="protein sequence ID" value="HBH1541542.1"/>
    <property type="molecule type" value="Genomic_DNA"/>
</dbReference>
<evidence type="ECO:0008006" key="3">
    <source>
        <dbReference type="Google" id="ProtNLM"/>
    </source>
</evidence>
<dbReference type="Proteomes" id="UP000878956">
    <property type="component" value="Unassembled WGS sequence"/>
</dbReference>
<gene>
    <name evidence="1" type="ORF">KRM00_001003</name>
</gene>
<accession>A0AAN5VK84</accession>
<reference evidence="1" key="1">
    <citation type="journal article" date="2018" name="Genome Biol.">
        <title>SKESA: strategic k-mer extension for scrupulous assemblies.</title>
        <authorList>
            <person name="Souvorov A."/>
            <person name="Agarwala R."/>
            <person name="Lipman D.J."/>
        </authorList>
    </citation>
    <scope>NUCLEOTIDE SEQUENCE</scope>
    <source>
        <strain evidence="1">HN1000</strain>
    </source>
</reference>
<dbReference type="Gene3D" id="1.10.287.1490">
    <property type="match status" value="1"/>
</dbReference>
<dbReference type="AlphaFoldDB" id="A0AAN5VK84"/>